<protein>
    <recommendedName>
        <fullName evidence="8">Acetolactate synthase small subunit</fullName>
        <shortName evidence="8">AHAS</shortName>
        <shortName evidence="8">ALS</shortName>
        <ecNumber evidence="8">2.2.1.6</ecNumber>
    </recommendedName>
    <alternativeName>
        <fullName evidence="8">Acetohydroxy-acid synthase small subunit</fullName>
    </alternativeName>
</protein>
<sequence length="103" mass="11677">MANHARTVLDIHVNNHPGVMAHVTGLFSRRAFNVEAILCLPVEDSTTSRIWLLVNEDGRLDQMMRQMRKLQDVYEVNAIAEYTKVFSDLASVMSTESNQVVTE</sequence>
<dbReference type="GO" id="GO:0009097">
    <property type="term" value="P:isoleucine biosynthetic process"/>
    <property type="evidence" value="ECO:0007669"/>
    <property type="project" value="UniProtKB-UniRule"/>
</dbReference>
<dbReference type="Gene3D" id="3.30.70.260">
    <property type="match status" value="1"/>
</dbReference>
<dbReference type="InterPro" id="IPR054480">
    <property type="entry name" value="AHAS_small-like_ACT"/>
</dbReference>
<dbReference type="UniPathway" id="UPA00047">
    <property type="reaction ID" value="UER00055"/>
</dbReference>
<dbReference type="GO" id="GO:0009099">
    <property type="term" value="P:L-valine biosynthetic process"/>
    <property type="evidence" value="ECO:0007669"/>
    <property type="project" value="UniProtKB-UniRule"/>
</dbReference>
<dbReference type="InterPro" id="IPR002912">
    <property type="entry name" value="ACT_dom"/>
</dbReference>
<evidence type="ECO:0000256" key="7">
    <source>
        <dbReference type="ARBA" id="ARBA00048670"/>
    </source>
</evidence>
<dbReference type="STRING" id="1121457.SAMN02745161_0426"/>
<dbReference type="EMBL" id="FSRG01000003">
    <property type="protein sequence ID" value="SIN73410.1"/>
    <property type="molecule type" value="Genomic_DNA"/>
</dbReference>
<dbReference type="EC" id="2.2.1.6" evidence="8"/>
<keyword evidence="6 8" id="KW-0100">Branched-chain amino acid biosynthesis</keyword>
<comment type="pathway">
    <text evidence="1 8">Amino-acid biosynthesis; L-isoleucine biosynthesis; L-isoleucine from 2-oxobutanoate: step 1/4.</text>
</comment>
<dbReference type="SUPFAM" id="SSF55021">
    <property type="entry name" value="ACT-like"/>
    <property type="match status" value="1"/>
</dbReference>
<dbReference type="RefSeq" id="WP_074215304.1">
    <property type="nucleotide sequence ID" value="NZ_FSRG01000003.1"/>
</dbReference>
<dbReference type="Pfam" id="PF22629">
    <property type="entry name" value="ACT_AHAS_ss"/>
    <property type="match status" value="1"/>
</dbReference>
<dbReference type="GO" id="GO:0003984">
    <property type="term" value="F:acetolactate synthase activity"/>
    <property type="evidence" value="ECO:0007669"/>
    <property type="project" value="UniProtKB-UniRule"/>
</dbReference>
<evidence type="ECO:0000256" key="2">
    <source>
        <dbReference type="ARBA" id="ARBA00005025"/>
    </source>
</evidence>
<evidence type="ECO:0000256" key="5">
    <source>
        <dbReference type="ARBA" id="ARBA00022605"/>
    </source>
</evidence>
<evidence type="ECO:0000259" key="9">
    <source>
        <dbReference type="PROSITE" id="PS51671"/>
    </source>
</evidence>
<evidence type="ECO:0000256" key="3">
    <source>
        <dbReference type="ARBA" id="ARBA00006341"/>
    </source>
</evidence>
<dbReference type="PANTHER" id="PTHR30239">
    <property type="entry name" value="ACETOLACTATE SYNTHASE SMALL SUBUNIT"/>
    <property type="match status" value="1"/>
</dbReference>
<dbReference type="GO" id="GO:0005829">
    <property type="term" value="C:cytosol"/>
    <property type="evidence" value="ECO:0007669"/>
    <property type="project" value="TreeGrafter"/>
</dbReference>
<dbReference type="AlphaFoldDB" id="A0A1N6DRN7"/>
<comment type="subunit">
    <text evidence="4 8">Dimer of large and small chains.</text>
</comment>
<dbReference type="Proteomes" id="UP000184694">
    <property type="component" value="Unassembled WGS sequence"/>
</dbReference>
<reference evidence="11" key="1">
    <citation type="submission" date="2016-11" db="EMBL/GenBank/DDBJ databases">
        <authorList>
            <person name="Varghese N."/>
            <person name="Submissions S."/>
        </authorList>
    </citation>
    <scope>NUCLEOTIDE SEQUENCE [LARGE SCALE GENOMIC DNA]</scope>
    <source>
        <strain evidence="11">DSM 17456</strain>
    </source>
</reference>
<accession>A0A1N6DRN7</accession>
<evidence type="ECO:0000256" key="8">
    <source>
        <dbReference type="RuleBase" id="RU368092"/>
    </source>
</evidence>
<proteinExistence type="inferred from homology"/>
<comment type="function">
    <text evidence="8">Catalyzes the conversion of 2 pyruvate molecules into acetolactate in the first common step of the biosynthetic pathway of the branched-amino acids such as leucine, isoleucine, and valine.</text>
</comment>
<gene>
    <name evidence="10" type="ORF">SAMN02745161_0426</name>
</gene>
<dbReference type="NCBIfam" id="NF006036">
    <property type="entry name" value="PRK08178.1"/>
    <property type="match status" value="1"/>
</dbReference>
<name>A0A1N6DRN7_9BACT</name>
<evidence type="ECO:0000256" key="1">
    <source>
        <dbReference type="ARBA" id="ARBA00004974"/>
    </source>
</evidence>
<dbReference type="InterPro" id="IPR045865">
    <property type="entry name" value="ACT-like_dom_sf"/>
</dbReference>
<dbReference type="PANTHER" id="PTHR30239:SF4">
    <property type="entry name" value="ACETOLACTATE SYNTHASE ISOZYME 1 SMALL SUBUNIT"/>
    <property type="match status" value="1"/>
</dbReference>
<keyword evidence="8" id="KW-0808">Transferase</keyword>
<dbReference type="GO" id="GO:1990610">
    <property type="term" value="F:acetolactate synthase regulator activity"/>
    <property type="evidence" value="ECO:0007669"/>
    <property type="project" value="UniProtKB-UniRule"/>
</dbReference>
<comment type="catalytic activity">
    <reaction evidence="7 8">
        <text>2 pyruvate + H(+) = (2S)-2-acetolactate + CO2</text>
        <dbReference type="Rhea" id="RHEA:25249"/>
        <dbReference type="ChEBI" id="CHEBI:15361"/>
        <dbReference type="ChEBI" id="CHEBI:15378"/>
        <dbReference type="ChEBI" id="CHEBI:16526"/>
        <dbReference type="ChEBI" id="CHEBI:58476"/>
        <dbReference type="EC" id="2.2.1.6"/>
    </reaction>
</comment>
<organism evidence="10 11">
    <name type="scientific">Halodesulfovibrio marinisediminis DSM 17456</name>
    <dbReference type="NCBI Taxonomy" id="1121457"/>
    <lineage>
        <taxon>Bacteria</taxon>
        <taxon>Pseudomonadati</taxon>
        <taxon>Thermodesulfobacteriota</taxon>
        <taxon>Desulfovibrionia</taxon>
        <taxon>Desulfovibrionales</taxon>
        <taxon>Desulfovibrionaceae</taxon>
        <taxon>Halodesulfovibrio</taxon>
    </lineage>
</organism>
<dbReference type="OrthoDB" id="9787365at2"/>
<comment type="similarity">
    <text evidence="3 8">Belongs to the acetolactate synthase small subunit family.</text>
</comment>
<dbReference type="CDD" id="cd04878">
    <property type="entry name" value="ACT_AHAS"/>
    <property type="match status" value="1"/>
</dbReference>
<evidence type="ECO:0000313" key="11">
    <source>
        <dbReference type="Proteomes" id="UP000184694"/>
    </source>
</evidence>
<keyword evidence="11" id="KW-1185">Reference proteome</keyword>
<dbReference type="NCBIfam" id="TIGR00119">
    <property type="entry name" value="acolac_sm"/>
    <property type="match status" value="1"/>
</dbReference>
<dbReference type="UniPathway" id="UPA00049">
    <property type="reaction ID" value="UER00059"/>
</dbReference>
<dbReference type="InterPro" id="IPR039557">
    <property type="entry name" value="AHAS_ACT"/>
</dbReference>
<dbReference type="PROSITE" id="PS51671">
    <property type="entry name" value="ACT"/>
    <property type="match status" value="1"/>
</dbReference>
<comment type="pathway">
    <text evidence="2 8">Amino-acid biosynthesis; L-valine biosynthesis; L-valine from pyruvate: step 1/4.</text>
</comment>
<evidence type="ECO:0000256" key="6">
    <source>
        <dbReference type="ARBA" id="ARBA00023304"/>
    </source>
</evidence>
<dbReference type="InterPro" id="IPR004789">
    <property type="entry name" value="Acetalactate_synth_ssu"/>
</dbReference>
<evidence type="ECO:0000256" key="4">
    <source>
        <dbReference type="ARBA" id="ARBA00011744"/>
    </source>
</evidence>
<feature type="domain" description="ACT" evidence="9">
    <location>
        <begin position="8"/>
        <end position="81"/>
    </location>
</feature>
<keyword evidence="5 8" id="KW-0028">Amino-acid biosynthesis</keyword>
<evidence type="ECO:0000313" key="10">
    <source>
        <dbReference type="EMBL" id="SIN73410.1"/>
    </source>
</evidence>